<sequence length="96" mass="11637">FIELLNANERYLWEEPGWPWFMLIWYALIFSIAYFIAFKKSVKYAIVAGIIIGTLAETFLFKKMNIISFFLFPILYGGMFYMPFKVLEWVKRKWKK</sequence>
<keyword evidence="1" id="KW-0812">Transmembrane</keyword>
<gene>
    <name evidence="2" type="ORF">US36_C0020G0013</name>
</gene>
<dbReference type="AlphaFoldDB" id="A0A0G0G5T6"/>
<feature type="non-terminal residue" evidence="2">
    <location>
        <position position="1"/>
    </location>
</feature>
<comment type="caution">
    <text evidence="2">The sequence shown here is derived from an EMBL/GenBank/DDBJ whole genome shotgun (WGS) entry which is preliminary data.</text>
</comment>
<accession>A0A0G0G5T6</accession>
<organism evidence="2 3">
    <name type="scientific">Candidatus Wolfebacteria bacterium GW2011_GWC1_37_10</name>
    <dbReference type="NCBI Taxonomy" id="1619010"/>
    <lineage>
        <taxon>Bacteria</taxon>
        <taxon>Candidatus Wolfeibacteriota</taxon>
    </lineage>
</organism>
<protein>
    <submittedName>
        <fullName evidence="2">Uncharacterized protein</fullName>
    </submittedName>
</protein>
<evidence type="ECO:0000313" key="3">
    <source>
        <dbReference type="Proteomes" id="UP000034044"/>
    </source>
</evidence>
<feature type="transmembrane region" description="Helical" evidence="1">
    <location>
        <begin position="44"/>
        <end position="61"/>
    </location>
</feature>
<reference evidence="2 3" key="1">
    <citation type="journal article" date="2015" name="Nature">
        <title>rRNA introns, odd ribosomes, and small enigmatic genomes across a large radiation of phyla.</title>
        <authorList>
            <person name="Brown C.T."/>
            <person name="Hug L.A."/>
            <person name="Thomas B.C."/>
            <person name="Sharon I."/>
            <person name="Castelle C.J."/>
            <person name="Singh A."/>
            <person name="Wilkins M.J."/>
            <person name="Williams K.H."/>
            <person name="Banfield J.F."/>
        </authorList>
    </citation>
    <scope>NUCLEOTIDE SEQUENCE [LARGE SCALE GENOMIC DNA]</scope>
</reference>
<evidence type="ECO:0000256" key="1">
    <source>
        <dbReference type="SAM" id="Phobius"/>
    </source>
</evidence>
<dbReference type="EMBL" id="LBSR01000020">
    <property type="protein sequence ID" value="KKQ21430.1"/>
    <property type="molecule type" value="Genomic_DNA"/>
</dbReference>
<keyword evidence="1" id="KW-1133">Transmembrane helix</keyword>
<feature type="transmembrane region" description="Helical" evidence="1">
    <location>
        <begin position="67"/>
        <end position="87"/>
    </location>
</feature>
<evidence type="ECO:0000313" key="2">
    <source>
        <dbReference type="EMBL" id="KKQ21430.1"/>
    </source>
</evidence>
<name>A0A0G0G5T6_9BACT</name>
<feature type="transmembrane region" description="Helical" evidence="1">
    <location>
        <begin position="20"/>
        <end position="37"/>
    </location>
</feature>
<dbReference type="Proteomes" id="UP000034044">
    <property type="component" value="Unassembled WGS sequence"/>
</dbReference>
<keyword evidence="1" id="KW-0472">Membrane</keyword>
<proteinExistence type="predicted"/>